<evidence type="ECO:0000256" key="4">
    <source>
        <dbReference type="ARBA" id="ARBA00022807"/>
    </source>
</evidence>
<comment type="caution">
    <text evidence="6">The sequence shown here is derived from an EMBL/GenBank/DDBJ whole genome shotgun (WGS) entry which is preliminary data.</text>
</comment>
<dbReference type="AlphaFoldDB" id="A0A0R0BHB3"/>
<evidence type="ECO:0000256" key="2">
    <source>
        <dbReference type="ARBA" id="ARBA00022670"/>
    </source>
</evidence>
<sequence>MTTDDLKSEGQTSVSSRGARPLLLGLALCLTSLPAWSQTAPNRSSDVTPAAVAESTARPAAKAEAAAPQRSRVDAAASATLAALLPHLAANDTIPLMDRSAVVAGDLSRLLANYDTSSAAHGSVVGTAADNGKVQSLLRRAMTLLGTPYRWGGSNPDSGFDCSGLVGYVFRSALGIELPRVSREMAHDDNAELINDRTALAAGDLVFFGRKGRVDHVGIYVGDGRFLHAPSSGKDVRVDTLLSGYWGNKFMQARRVDL</sequence>
<dbReference type="GO" id="GO:0008234">
    <property type="term" value="F:cysteine-type peptidase activity"/>
    <property type="evidence" value="ECO:0007669"/>
    <property type="project" value="UniProtKB-KW"/>
</dbReference>
<evidence type="ECO:0000259" key="5">
    <source>
        <dbReference type="PROSITE" id="PS51935"/>
    </source>
</evidence>
<dbReference type="Gene3D" id="3.90.1720.10">
    <property type="entry name" value="endopeptidase domain like (from Nostoc punctiforme)"/>
    <property type="match status" value="1"/>
</dbReference>
<keyword evidence="7" id="KW-1185">Reference proteome</keyword>
<reference evidence="6 7" key="1">
    <citation type="journal article" date="2016" name="Front. Microbiol.">
        <title>Genome Sequence of Type Strains of Genus Stenotrophomonas.</title>
        <authorList>
            <person name="Patil P.P."/>
            <person name="Midha S."/>
            <person name="Kumar S."/>
            <person name="Patil P.B."/>
        </authorList>
    </citation>
    <scope>NUCLEOTIDE SEQUENCE [LARGE SCALE GENOMIC DNA]</scope>
    <source>
        <strain evidence="6 7">LMG 978</strain>
    </source>
</reference>
<dbReference type="PROSITE" id="PS51935">
    <property type="entry name" value="NLPC_P60"/>
    <property type="match status" value="1"/>
</dbReference>
<evidence type="ECO:0000313" key="6">
    <source>
        <dbReference type="EMBL" id="KRG52312.1"/>
    </source>
</evidence>
<dbReference type="Proteomes" id="UP000051757">
    <property type="component" value="Unassembled WGS sequence"/>
</dbReference>
<dbReference type="GO" id="GO:0006508">
    <property type="term" value="P:proteolysis"/>
    <property type="evidence" value="ECO:0007669"/>
    <property type="project" value="UniProtKB-KW"/>
</dbReference>
<gene>
    <name evidence="6" type="ORF">ARC23_06630</name>
</gene>
<dbReference type="InterPro" id="IPR038765">
    <property type="entry name" value="Papain-like_cys_pep_sf"/>
</dbReference>
<proteinExistence type="inferred from homology"/>
<keyword evidence="4" id="KW-0788">Thiol protease</keyword>
<dbReference type="OrthoDB" id="9807055at2"/>
<protein>
    <recommendedName>
        <fullName evidence="5">NlpC/P60 domain-containing protein</fullName>
    </recommendedName>
</protein>
<keyword evidence="2" id="KW-0645">Protease</keyword>
<accession>A0A0R0BHB3</accession>
<dbReference type="SUPFAM" id="SSF54001">
    <property type="entry name" value="Cysteine proteinases"/>
    <property type="match status" value="1"/>
</dbReference>
<evidence type="ECO:0000256" key="3">
    <source>
        <dbReference type="ARBA" id="ARBA00022801"/>
    </source>
</evidence>
<dbReference type="InterPro" id="IPR000064">
    <property type="entry name" value="NLP_P60_dom"/>
</dbReference>
<name>A0A0R0BHB3_9GAMM</name>
<dbReference type="EMBL" id="LLXV01000016">
    <property type="protein sequence ID" value="KRG52312.1"/>
    <property type="molecule type" value="Genomic_DNA"/>
</dbReference>
<dbReference type="InterPro" id="IPR051202">
    <property type="entry name" value="Peptidase_C40"/>
</dbReference>
<evidence type="ECO:0000313" key="7">
    <source>
        <dbReference type="Proteomes" id="UP000051757"/>
    </source>
</evidence>
<dbReference type="PANTHER" id="PTHR47053">
    <property type="entry name" value="MUREIN DD-ENDOPEPTIDASE MEPH-RELATED"/>
    <property type="match status" value="1"/>
</dbReference>
<dbReference type="Pfam" id="PF00877">
    <property type="entry name" value="NLPC_P60"/>
    <property type="match status" value="1"/>
</dbReference>
<feature type="domain" description="NlpC/P60" evidence="5">
    <location>
        <begin position="131"/>
        <end position="257"/>
    </location>
</feature>
<keyword evidence="3" id="KW-0378">Hydrolase</keyword>
<comment type="similarity">
    <text evidence="1">Belongs to the peptidase C40 family.</text>
</comment>
<evidence type="ECO:0000256" key="1">
    <source>
        <dbReference type="ARBA" id="ARBA00007074"/>
    </source>
</evidence>
<dbReference type="PANTHER" id="PTHR47053:SF1">
    <property type="entry name" value="MUREIN DD-ENDOPEPTIDASE MEPH-RELATED"/>
    <property type="match status" value="1"/>
</dbReference>
<organism evidence="6 7">
    <name type="scientific">Stenotrophomonas beteli</name>
    <dbReference type="NCBI Taxonomy" id="3384461"/>
    <lineage>
        <taxon>Bacteria</taxon>
        <taxon>Pseudomonadati</taxon>
        <taxon>Pseudomonadota</taxon>
        <taxon>Gammaproteobacteria</taxon>
        <taxon>Lysobacterales</taxon>
        <taxon>Lysobacteraceae</taxon>
        <taxon>Stenotrophomonas</taxon>
        <taxon>Stenotrophomonas maltophilia group</taxon>
    </lineage>
</organism>